<dbReference type="Pfam" id="PF00581">
    <property type="entry name" value="Rhodanese"/>
    <property type="match status" value="1"/>
</dbReference>
<feature type="chain" id="PRO_5019296729" evidence="1">
    <location>
        <begin position="21"/>
        <end position="120"/>
    </location>
</feature>
<name>A0A426RJX7_9FLAO</name>
<feature type="signal peptide" evidence="1">
    <location>
        <begin position="1"/>
        <end position="20"/>
    </location>
</feature>
<dbReference type="AlphaFoldDB" id="A0A426RJX7"/>
<dbReference type="InterPro" id="IPR036873">
    <property type="entry name" value="Rhodanese-like_dom_sf"/>
</dbReference>
<organism evidence="3 4">
    <name type="scientific">Maribacter algicola</name>
    <dbReference type="NCBI Taxonomy" id="2498892"/>
    <lineage>
        <taxon>Bacteria</taxon>
        <taxon>Pseudomonadati</taxon>
        <taxon>Bacteroidota</taxon>
        <taxon>Flavobacteriia</taxon>
        <taxon>Flavobacteriales</taxon>
        <taxon>Flavobacteriaceae</taxon>
        <taxon>Maribacter</taxon>
    </lineage>
</organism>
<keyword evidence="4" id="KW-1185">Reference proteome</keyword>
<dbReference type="CDD" id="cd00158">
    <property type="entry name" value="RHOD"/>
    <property type="match status" value="1"/>
</dbReference>
<dbReference type="RefSeq" id="WP_125221162.1">
    <property type="nucleotide sequence ID" value="NZ_QUSX01000001.1"/>
</dbReference>
<sequence>MKYPMILLLSILLNISCAQTQTPTSRPITSVSADELNNVVLLDVRTPEEYAEGHLDNSLNINWFDTDFAQQVEGIDKDETIYVYCKVGGRSAKAQQKLQSLGYKNVVNLEGGYDAYKQKK</sequence>
<dbReference type="EMBL" id="QUSX01000001">
    <property type="protein sequence ID" value="RRQ49346.1"/>
    <property type="molecule type" value="Genomic_DNA"/>
</dbReference>
<dbReference type="Proteomes" id="UP000286990">
    <property type="component" value="Unassembled WGS sequence"/>
</dbReference>
<dbReference type="SUPFAM" id="SSF52821">
    <property type="entry name" value="Rhodanese/Cell cycle control phosphatase"/>
    <property type="match status" value="1"/>
</dbReference>
<accession>A0A426RJX7</accession>
<gene>
    <name evidence="3" type="ORF">DZC72_01600</name>
</gene>
<dbReference type="SMART" id="SM00450">
    <property type="entry name" value="RHOD"/>
    <property type="match status" value="1"/>
</dbReference>
<dbReference type="InterPro" id="IPR001763">
    <property type="entry name" value="Rhodanese-like_dom"/>
</dbReference>
<evidence type="ECO:0000313" key="3">
    <source>
        <dbReference type="EMBL" id="RRQ49346.1"/>
    </source>
</evidence>
<reference evidence="4" key="2">
    <citation type="submission" date="2018-12" db="EMBL/GenBank/DDBJ databases">
        <title>Maribacter lutimaris sp. nov., isolated from marine sediment.</title>
        <authorList>
            <person name="Kim K.K."/>
        </authorList>
    </citation>
    <scope>NUCLEOTIDE SEQUENCE [LARGE SCALE GENOMIC DNA]</scope>
    <source>
        <strain evidence="4">PoM-212</strain>
    </source>
</reference>
<evidence type="ECO:0000256" key="1">
    <source>
        <dbReference type="SAM" id="SignalP"/>
    </source>
</evidence>
<evidence type="ECO:0000313" key="4">
    <source>
        <dbReference type="Proteomes" id="UP000286990"/>
    </source>
</evidence>
<dbReference type="Gene3D" id="3.40.250.10">
    <property type="entry name" value="Rhodanese-like domain"/>
    <property type="match status" value="1"/>
</dbReference>
<dbReference type="PROSITE" id="PS50206">
    <property type="entry name" value="RHODANESE_3"/>
    <property type="match status" value="1"/>
</dbReference>
<dbReference type="InterPro" id="IPR052367">
    <property type="entry name" value="Thiosulfate_ST/Rhodanese-like"/>
</dbReference>
<protein>
    <submittedName>
        <fullName evidence="3">Rhodanese-like domain-containing protein</fullName>
    </submittedName>
</protein>
<dbReference type="PANTHER" id="PTHR45431">
    <property type="entry name" value="RHODANESE-LIKE DOMAIN-CONTAINING PROTEIN 15, CHLOROPLASTIC"/>
    <property type="match status" value="1"/>
</dbReference>
<dbReference type="OrthoDB" id="9808735at2"/>
<reference evidence="4" key="1">
    <citation type="submission" date="2018-08" db="EMBL/GenBank/DDBJ databases">
        <authorList>
            <person name="Khan S.A."/>
            <person name="J S.E."/>
        </authorList>
    </citation>
    <scope>NUCLEOTIDE SEQUENCE [LARGE SCALE GENOMIC DNA]</scope>
    <source>
        <strain evidence="4">PoM-212</strain>
    </source>
</reference>
<comment type="caution">
    <text evidence="3">The sequence shown here is derived from an EMBL/GenBank/DDBJ whole genome shotgun (WGS) entry which is preliminary data.</text>
</comment>
<proteinExistence type="predicted"/>
<dbReference type="PANTHER" id="PTHR45431:SF3">
    <property type="entry name" value="RHODANESE-LIKE DOMAIN-CONTAINING PROTEIN 15, CHLOROPLASTIC"/>
    <property type="match status" value="1"/>
</dbReference>
<feature type="domain" description="Rhodanese" evidence="2">
    <location>
        <begin position="35"/>
        <end position="120"/>
    </location>
</feature>
<keyword evidence="1" id="KW-0732">Signal</keyword>
<evidence type="ECO:0000259" key="2">
    <source>
        <dbReference type="PROSITE" id="PS50206"/>
    </source>
</evidence>